<protein>
    <recommendedName>
        <fullName evidence="4">Myb-like domain-containing protein</fullName>
    </recommendedName>
</protein>
<sequence length="262" mass="30406">MSQADKRRNWSYDEDIMLLIQVASDKPFAAENGQVTKSWQTLAETLMESEQFTRVVDARKLLNRFTIVVDEHRRFDVASAKLSGSDQEEQDKHMLLDDIVCLLDDIKTTATTEKSKATADKSNAAVDKDKIEQDGLLIRELAMQTMKRRTDKAPDGESSKKKPAVESRRTSLASAMEIESERERATREKELEFLRFKFESGLKQREMDLYSWKKTFCNHRIQHRVAHQQRPHLYQCPVEISDERDENTRMMDYSIPMWGAGP</sequence>
<dbReference type="EMBL" id="QUTA01007118">
    <property type="protein sequence ID" value="RHY08310.1"/>
    <property type="molecule type" value="Genomic_DNA"/>
</dbReference>
<evidence type="ECO:0000313" key="2">
    <source>
        <dbReference type="EMBL" id="RHY08310.1"/>
    </source>
</evidence>
<feature type="compositionally biased region" description="Basic and acidic residues" evidence="1">
    <location>
        <begin position="151"/>
        <end position="169"/>
    </location>
</feature>
<gene>
    <name evidence="2" type="ORF">DYB25_011664</name>
</gene>
<feature type="region of interest" description="Disordered" evidence="1">
    <location>
        <begin position="146"/>
        <end position="183"/>
    </location>
</feature>
<comment type="caution">
    <text evidence="2">The sequence shown here is derived from an EMBL/GenBank/DDBJ whole genome shotgun (WGS) entry which is preliminary data.</text>
</comment>
<proteinExistence type="predicted"/>
<evidence type="ECO:0000313" key="3">
    <source>
        <dbReference type="Proteomes" id="UP000266239"/>
    </source>
</evidence>
<evidence type="ECO:0000256" key="1">
    <source>
        <dbReference type="SAM" id="MobiDB-lite"/>
    </source>
</evidence>
<dbReference type="Proteomes" id="UP000266239">
    <property type="component" value="Unassembled WGS sequence"/>
</dbReference>
<accession>A0A397AKG0</accession>
<name>A0A397AKG0_APHAT</name>
<evidence type="ECO:0008006" key="4">
    <source>
        <dbReference type="Google" id="ProtNLM"/>
    </source>
</evidence>
<dbReference type="AlphaFoldDB" id="A0A397AKG0"/>
<reference evidence="2 3" key="1">
    <citation type="submission" date="2018-08" db="EMBL/GenBank/DDBJ databases">
        <title>Aphanomyces genome sequencing and annotation.</title>
        <authorList>
            <person name="Minardi D."/>
            <person name="Oidtmann B."/>
            <person name="Van Der Giezen M."/>
            <person name="Studholme D.J."/>
        </authorList>
    </citation>
    <scope>NUCLEOTIDE SEQUENCE [LARGE SCALE GENOMIC DNA]</scope>
    <source>
        <strain evidence="2 3">Yx</strain>
    </source>
</reference>
<organism evidence="2 3">
    <name type="scientific">Aphanomyces astaci</name>
    <name type="common">Crayfish plague agent</name>
    <dbReference type="NCBI Taxonomy" id="112090"/>
    <lineage>
        <taxon>Eukaryota</taxon>
        <taxon>Sar</taxon>
        <taxon>Stramenopiles</taxon>
        <taxon>Oomycota</taxon>
        <taxon>Saprolegniomycetes</taxon>
        <taxon>Saprolegniales</taxon>
        <taxon>Verrucalvaceae</taxon>
        <taxon>Aphanomyces</taxon>
    </lineage>
</organism>